<feature type="non-terminal residue" evidence="1">
    <location>
        <position position="1"/>
    </location>
</feature>
<proteinExistence type="predicted"/>
<feature type="non-terminal residue" evidence="1">
    <location>
        <position position="249"/>
    </location>
</feature>
<evidence type="ECO:0000313" key="2">
    <source>
        <dbReference type="Proteomes" id="UP001163846"/>
    </source>
</evidence>
<accession>A0AA38NUD4</accession>
<dbReference type="AlphaFoldDB" id="A0AA38NUD4"/>
<name>A0AA38NUD4_9AGAR</name>
<organism evidence="1 2">
    <name type="scientific">Lentinula raphanica</name>
    <dbReference type="NCBI Taxonomy" id="153919"/>
    <lineage>
        <taxon>Eukaryota</taxon>
        <taxon>Fungi</taxon>
        <taxon>Dikarya</taxon>
        <taxon>Basidiomycota</taxon>
        <taxon>Agaricomycotina</taxon>
        <taxon>Agaricomycetes</taxon>
        <taxon>Agaricomycetidae</taxon>
        <taxon>Agaricales</taxon>
        <taxon>Marasmiineae</taxon>
        <taxon>Omphalotaceae</taxon>
        <taxon>Lentinula</taxon>
    </lineage>
</organism>
<evidence type="ECO:0000313" key="1">
    <source>
        <dbReference type="EMBL" id="KAJ3830794.1"/>
    </source>
</evidence>
<dbReference type="EMBL" id="MU808235">
    <property type="protein sequence ID" value="KAJ3830794.1"/>
    <property type="molecule type" value="Genomic_DNA"/>
</dbReference>
<reference evidence="1" key="1">
    <citation type="submission" date="2022-08" db="EMBL/GenBank/DDBJ databases">
        <authorList>
            <consortium name="DOE Joint Genome Institute"/>
            <person name="Min B."/>
            <person name="Riley R."/>
            <person name="Sierra-Patev S."/>
            <person name="Naranjo-Ortiz M."/>
            <person name="Looney B."/>
            <person name="Konkel Z."/>
            <person name="Slot J.C."/>
            <person name="Sakamoto Y."/>
            <person name="Steenwyk J.L."/>
            <person name="Rokas A."/>
            <person name="Carro J."/>
            <person name="Camarero S."/>
            <person name="Ferreira P."/>
            <person name="Molpeceres G."/>
            <person name="Ruiz-Duenas F.J."/>
            <person name="Serrano A."/>
            <person name="Henrissat B."/>
            <person name="Drula E."/>
            <person name="Hughes K.W."/>
            <person name="Mata J.L."/>
            <person name="Ishikawa N.K."/>
            <person name="Vargas-Isla R."/>
            <person name="Ushijima S."/>
            <person name="Smith C.A."/>
            <person name="Ahrendt S."/>
            <person name="Andreopoulos W."/>
            <person name="He G."/>
            <person name="Labutti K."/>
            <person name="Lipzen A."/>
            <person name="Ng V."/>
            <person name="Sandor L."/>
            <person name="Barry K."/>
            <person name="Martinez A.T."/>
            <person name="Xiao Y."/>
            <person name="Gibbons J.G."/>
            <person name="Terashima K."/>
            <person name="Hibbett D.S."/>
            <person name="Grigoriev I.V."/>
        </authorList>
    </citation>
    <scope>NUCLEOTIDE SEQUENCE</scope>
    <source>
        <strain evidence="1">TFB9207</strain>
    </source>
</reference>
<comment type="caution">
    <text evidence="1">The sequence shown here is derived from an EMBL/GenBank/DDBJ whole genome shotgun (WGS) entry which is preliminary data.</text>
</comment>
<sequence>VVDLLEVLQASLEQSGWIFPPNPNTNSESSLIFHRHERLAIQLLRFVGRGNINNTAKTPRLISGQVDSSDMTLKELVSNSAEYGVAKYVVTPKKRFLLHTIIRSRNVALNINLSEKGLGSDNVTHAHHCLSKRIYGIFRSDTDALVDEGYRALNETEIEMGCRGDADEDARDMRVVAQMLSMQSSNSGAVLPAVPDVEPSVIRVHGQPEGPEFTYHISYRRFSGTLLRLFLTPLILTNYLANTNGHLFS</sequence>
<dbReference type="Proteomes" id="UP001163846">
    <property type="component" value="Unassembled WGS sequence"/>
</dbReference>
<keyword evidence="2" id="KW-1185">Reference proteome</keyword>
<gene>
    <name evidence="1" type="ORF">F5878DRAFT_648218</name>
</gene>
<protein>
    <submittedName>
        <fullName evidence="1">Uncharacterized protein</fullName>
    </submittedName>
</protein>